<keyword evidence="6" id="KW-0547">Nucleotide-binding</keyword>
<dbReference type="PANTHER" id="PTHR34220">
    <property type="entry name" value="SENSOR HISTIDINE KINASE YPDA"/>
    <property type="match status" value="1"/>
</dbReference>
<dbReference type="AlphaFoldDB" id="A0A1M6MVM9"/>
<dbReference type="InterPro" id="IPR003660">
    <property type="entry name" value="HAMP_dom"/>
</dbReference>
<organism evidence="14 15">
    <name type="scientific">Clostridium cavendishii DSM 21758</name>
    <dbReference type="NCBI Taxonomy" id="1121302"/>
    <lineage>
        <taxon>Bacteria</taxon>
        <taxon>Bacillati</taxon>
        <taxon>Bacillota</taxon>
        <taxon>Clostridia</taxon>
        <taxon>Eubacteriales</taxon>
        <taxon>Clostridiaceae</taxon>
        <taxon>Clostridium</taxon>
    </lineage>
</organism>
<keyword evidence="9 12" id="KW-1133">Transmembrane helix</keyword>
<dbReference type="PROSITE" id="PS50885">
    <property type="entry name" value="HAMP"/>
    <property type="match status" value="1"/>
</dbReference>
<dbReference type="Proteomes" id="UP000184310">
    <property type="component" value="Unassembled WGS sequence"/>
</dbReference>
<evidence type="ECO:0000256" key="8">
    <source>
        <dbReference type="ARBA" id="ARBA00022840"/>
    </source>
</evidence>
<keyword evidence="3" id="KW-0597">Phosphoprotein</keyword>
<dbReference type="OrthoDB" id="9809348at2"/>
<evidence type="ECO:0000256" key="3">
    <source>
        <dbReference type="ARBA" id="ARBA00022553"/>
    </source>
</evidence>
<evidence type="ECO:0000313" key="15">
    <source>
        <dbReference type="Proteomes" id="UP000184310"/>
    </source>
</evidence>
<dbReference type="GO" id="GO:0005524">
    <property type="term" value="F:ATP binding"/>
    <property type="evidence" value="ECO:0007669"/>
    <property type="project" value="UniProtKB-KW"/>
</dbReference>
<keyword evidence="10" id="KW-0902">Two-component regulatory system</keyword>
<dbReference type="EMBL" id="FQZB01000011">
    <property type="protein sequence ID" value="SHJ87343.1"/>
    <property type="molecule type" value="Genomic_DNA"/>
</dbReference>
<accession>A0A1M6MVM9</accession>
<dbReference type="InterPro" id="IPR036890">
    <property type="entry name" value="HATPase_C_sf"/>
</dbReference>
<keyword evidence="8" id="KW-0067">ATP-binding</keyword>
<dbReference type="SUPFAM" id="SSF158472">
    <property type="entry name" value="HAMP domain-like"/>
    <property type="match status" value="1"/>
</dbReference>
<gene>
    <name evidence="14" type="ORF">SAMN02745163_02773</name>
</gene>
<evidence type="ECO:0000256" key="4">
    <source>
        <dbReference type="ARBA" id="ARBA00022679"/>
    </source>
</evidence>
<dbReference type="InterPro" id="IPR050640">
    <property type="entry name" value="Bact_2-comp_sensor_kinase"/>
</dbReference>
<dbReference type="RefSeq" id="WP_072988772.1">
    <property type="nucleotide sequence ID" value="NZ_FQZB01000011.1"/>
</dbReference>
<dbReference type="CDD" id="cd06225">
    <property type="entry name" value="HAMP"/>
    <property type="match status" value="1"/>
</dbReference>
<evidence type="ECO:0000256" key="10">
    <source>
        <dbReference type="ARBA" id="ARBA00023012"/>
    </source>
</evidence>
<dbReference type="STRING" id="1121302.SAMN02745163_02773"/>
<keyword evidence="5 12" id="KW-0812">Transmembrane</keyword>
<proteinExistence type="predicted"/>
<keyword evidence="15" id="KW-1185">Reference proteome</keyword>
<feature type="transmembrane region" description="Helical" evidence="12">
    <location>
        <begin position="296"/>
        <end position="317"/>
    </location>
</feature>
<evidence type="ECO:0000256" key="2">
    <source>
        <dbReference type="ARBA" id="ARBA00022475"/>
    </source>
</evidence>
<sequence>MRLKSKIYKRMFLLYFFIITASIIIVTFVSVRKIDNTVIGQKLYLSSKNTGDVSALLKGQEDESKTFLQKLYANDLWQQDLLYYVKNSEEKYLKHKLDTLYESNSSSYYGMENYFSSLFQSDKELISISLYSYENDTLHFVDKNNLINKHNKIIKSNSIEKLNYTIENSVNEYVYKTQSRRRGFINIFLDLKDTTNLKNVGKIVFTYSLDGVDRIIDKDTESIANIFVINSEGIVLFDSKEKYETEKYPDWKEIENSNFTLEKKDNKYFNYQTNQNGMSILGVVDTRDIKQFNIKLVIGIYILALVLIILVNFIVYYKFKKLERRTNNILNSIEEVENGNLESRIAIGSENDEIALISKRFNFMCERLDRYIKQVYVAEIKQKNAEIMAFQNQINPHFLYNTLESIRMKAVTNGDKQVGKMLYNLATLFRNMVKQDTYITMRLELEHCKMYLELYKFKYENKFDYIIECDEELTSIEVIKFSIQPIIENFLIHGINHDSEDNLLMISVTANDDNVVNVIVEDNGLGMSKEQLKKINKIINEGDQSHKSIGLTNVNERIKLAYGIEFGLSLDESPMGGAKVIIKIPRRIKNNV</sequence>
<keyword evidence="11 12" id="KW-0472">Membrane</keyword>
<keyword evidence="2" id="KW-1003">Cell membrane</keyword>
<dbReference type="Pfam" id="PF06580">
    <property type="entry name" value="His_kinase"/>
    <property type="match status" value="1"/>
</dbReference>
<feature type="domain" description="HAMP" evidence="13">
    <location>
        <begin position="320"/>
        <end position="373"/>
    </location>
</feature>
<dbReference type="InterPro" id="IPR003594">
    <property type="entry name" value="HATPase_dom"/>
</dbReference>
<evidence type="ECO:0000256" key="6">
    <source>
        <dbReference type="ARBA" id="ARBA00022741"/>
    </source>
</evidence>
<dbReference type="GO" id="GO:0005886">
    <property type="term" value="C:plasma membrane"/>
    <property type="evidence" value="ECO:0007669"/>
    <property type="project" value="UniProtKB-SubCell"/>
</dbReference>
<dbReference type="Pfam" id="PF02518">
    <property type="entry name" value="HATPase_c"/>
    <property type="match status" value="1"/>
</dbReference>
<evidence type="ECO:0000256" key="5">
    <source>
        <dbReference type="ARBA" id="ARBA00022692"/>
    </source>
</evidence>
<evidence type="ECO:0000256" key="11">
    <source>
        <dbReference type="ARBA" id="ARBA00023136"/>
    </source>
</evidence>
<evidence type="ECO:0000259" key="13">
    <source>
        <dbReference type="PROSITE" id="PS50885"/>
    </source>
</evidence>
<evidence type="ECO:0000256" key="1">
    <source>
        <dbReference type="ARBA" id="ARBA00004651"/>
    </source>
</evidence>
<comment type="subcellular location">
    <subcellularLocation>
        <location evidence="1">Cell membrane</location>
        <topology evidence="1">Multi-pass membrane protein</topology>
    </subcellularLocation>
</comment>
<feature type="transmembrane region" description="Helical" evidence="12">
    <location>
        <begin position="12"/>
        <end position="31"/>
    </location>
</feature>
<keyword evidence="4" id="KW-0808">Transferase</keyword>
<evidence type="ECO:0000256" key="9">
    <source>
        <dbReference type="ARBA" id="ARBA00022989"/>
    </source>
</evidence>
<reference evidence="14 15" key="1">
    <citation type="submission" date="2016-11" db="EMBL/GenBank/DDBJ databases">
        <authorList>
            <person name="Jaros S."/>
            <person name="Januszkiewicz K."/>
            <person name="Wedrychowicz H."/>
        </authorList>
    </citation>
    <scope>NUCLEOTIDE SEQUENCE [LARGE SCALE GENOMIC DNA]</scope>
    <source>
        <strain evidence="14 15">DSM 21758</strain>
    </source>
</reference>
<protein>
    <submittedName>
        <fullName evidence="14">Two-component system, sensor histidine kinase YesM</fullName>
    </submittedName>
</protein>
<evidence type="ECO:0000313" key="14">
    <source>
        <dbReference type="EMBL" id="SHJ87343.1"/>
    </source>
</evidence>
<keyword evidence="7 14" id="KW-0418">Kinase</keyword>
<dbReference type="GO" id="GO:0000155">
    <property type="term" value="F:phosphorelay sensor kinase activity"/>
    <property type="evidence" value="ECO:0007669"/>
    <property type="project" value="InterPro"/>
</dbReference>
<evidence type="ECO:0000256" key="7">
    <source>
        <dbReference type="ARBA" id="ARBA00022777"/>
    </source>
</evidence>
<dbReference type="Gene3D" id="6.10.340.10">
    <property type="match status" value="1"/>
</dbReference>
<dbReference type="SUPFAM" id="SSF55874">
    <property type="entry name" value="ATPase domain of HSP90 chaperone/DNA topoisomerase II/histidine kinase"/>
    <property type="match status" value="1"/>
</dbReference>
<dbReference type="Gene3D" id="3.30.565.10">
    <property type="entry name" value="Histidine kinase-like ATPase, C-terminal domain"/>
    <property type="match status" value="1"/>
</dbReference>
<evidence type="ECO:0000256" key="12">
    <source>
        <dbReference type="SAM" id="Phobius"/>
    </source>
</evidence>
<name>A0A1M6MVM9_9CLOT</name>
<dbReference type="PANTHER" id="PTHR34220:SF11">
    <property type="entry name" value="SENSOR PROTEIN KINASE HPTS"/>
    <property type="match status" value="1"/>
</dbReference>
<dbReference type="InterPro" id="IPR010559">
    <property type="entry name" value="Sig_transdc_His_kin_internal"/>
</dbReference>